<keyword evidence="4" id="KW-0808">Transferase</keyword>
<dbReference type="PROSITE" id="PS50867">
    <property type="entry name" value="PRE_SET"/>
    <property type="match status" value="1"/>
</dbReference>
<keyword evidence="2" id="KW-0158">Chromosome</keyword>
<keyword evidence="5" id="KW-0949">S-adenosyl-L-methionine</keyword>
<dbReference type="PROSITE" id="PS50868">
    <property type="entry name" value="POST_SET"/>
    <property type="match status" value="1"/>
</dbReference>
<evidence type="ECO:0000256" key="5">
    <source>
        <dbReference type="ARBA" id="ARBA00022691"/>
    </source>
</evidence>
<evidence type="ECO:0000256" key="4">
    <source>
        <dbReference type="ARBA" id="ARBA00022679"/>
    </source>
</evidence>
<dbReference type="Proteomes" id="UP000664534">
    <property type="component" value="Unassembled WGS sequence"/>
</dbReference>
<dbReference type="Pfam" id="PF05033">
    <property type="entry name" value="Pre-SET"/>
    <property type="match status" value="1"/>
</dbReference>
<dbReference type="SUPFAM" id="SSF82199">
    <property type="entry name" value="SET domain"/>
    <property type="match status" value="1"/>
</dbReference>
<evidence type="ECO:0008006" key="14">
    <source>
        <dbReference type="Google" id="ProtNLM"/>
    </source>
</evidence>
<comment type="caution">
    <text evidence="12">The sequence shown here is derived from an EMBL/GenBank/DDBJ whole genome shotgun (WGS) entry which is preliminary data.</text>
</comment>
<dbReference type="AlphaFoldDB" id="A0A8H3EQR6"/>
<dbReference type="EMBL" id="CAJPDT010000006">
    <property type="protein sequence ID" value="CAF9909903.1"/>
    <property type="molecule type" value="Genomic_DNA"/>
</dbReference>
<name>A0A8H3EQR6_9LECA</name>
<evidence type="ECO:0000256" key="6">
    <source>
        <dbReference type="ARBA" id="ARBA00022723"/>
    </source>
</evidence>
<dbReference type="InterPro" id="IPR050973">
    <property type="entry name" value="H3K9_Histone-Lys_N-MTase"/>
</dbReference>
<dbReference type="PANTHER" id="PTHR46223:SF3">
    <property type="entry name" value="HISTONE-LYSINE N-METHYLTRANSFERASE SET-23"/>
    <property type="match status" value="1"/>
</dbReference>
<dbReference type="Gene3D" id="2.170.270.10">
    <property type="entry name" value="SET domain"/>
    <property type="match status" value="1"/>
</dbReference>
<evidence type="ECO:0000256" key="8">
    <source>
        <dbReference type="SAM" id="MobiDB-lite"/>
    </source>
</evidence>
<keyword evidence="7" id="KW-0862">Zinc</keyword>
<dbReference type="GO" id="GO:0042054">
    <property type="term" value="F:histone methyltransferase activity"/>
    <property type="evidence" value="ECO:0007669"/>
    <property type="project" value="InterPro"/>
</dbReference>
<dbReference type="Pfam" id="PF00856">
    <property type="entry name" value="SET"/>
    <property type="match status" value="1"/>
</dbReference>
<dbReference type="InterPro" id="IPR003616">
    <property type="entry name" value="Post-SET_dom"/>
</dbReference>
<dbReference type="GO" id="GO:0032259">
    <property type="term" value="P:methylation"/>
    <property type="evidence" value="ECO:0007669"/>
    <property type="project" value="UniProtKB-KW"/>
</dbReference>
<evidence type="ECO:0000256" key="1">
    <source>
        <dbReference type="ARBA" id="ARBA00004286"/>
    </source>
</evidence>
<dbReference type="GO" id="GO:0005634">
    <property type="term" value="C:nucleus"/>
    <property type="evidence" value="ECO:0007669"/>
    <property type="project" value="InterPro"/>
</dbReference>
<evidence type="ECO:0000256" key="3">
    <source>
        <dbReference type="ARBA" id="ARBA00022603"/>
    </source>
</evidence>
<dbReference type="SMART" id="SM00468">
    <property type="entry name" value="PreSET"/>
    <property type="match status" value="1"/>
</dbReference>
<evidence type="ECO:0000313" key="12">
    <source>
        <dbReference type="EMBL" id="CAF9909903.1"/>
    </source>
</evidence>
<keyword evidence="13" id="KW-1185">Reference proteome</keyword>
<dbReference type="GO" id="GO:0008270">
    <property type="term" value="F:zinc ion binding"/>
    <property type="evidence" value="ECO:0007669"/>
    <property type="project" value="InterPro"/>
</dbReference>
<dbReference type="PANTHER" id="PTHR46223">
    <property type="entry name" value="HISTONE-LYSINE N-METHYLTRANSFERASE SUV39H"/>
    <property type="match status" value="1"/>
</dbReference>
<evidence type="ECO:0000259" key="11">
    <source>
        <dbReference type="PROSITE" id="PS50868"/>
    </source>
</evidence>
<proteinExistence type="predicted"/>
<dbReference type="InterPro" id="IPR046341">
    <property type="entry name" value="SET_dom_sf"/>
</dbReference>
<evidence type="ECO:0000259" key="10">
    <source>
        <dbReference type="PROSITE" id="PS50867"/>
    </source>
</evidence>
<reference evidence="12" key="1">
    <citation type="submission" date="2021-03" db="EMBL/GenBank/DDBJ databases">
        <authorList>
            <person name="Tagirdzhanova G."/>
        </authorList>
    </citation>
    <scope>NUCLEOTIDE SEQUENCE</scope>
</reference>
<comment type="subcellular location">
    <subcellularLocation>
        <location evidence="1">Chromosome</location>
    </subcellularLocation>
</comment>
<dbReference type="PROSITE" id="PS50280">
    <property type="entry name" value="SET"/>
    <property type="match status" value="1"/>
</dbReference>
<dbReference type="SMART" id="SM00317">
    <property type="entry name" value="SET"/>
    <property type="match status" value="1"/>
</dbReference>
<feature type="region of interest" description="Disordered" evidence="8">
    <location>
        <begin position="23"/>
        <end position="148"/>
    </location>
</feature>
<keyword evidence="3" id="KW-0489">Methyltransferase</keyword>
<dbReference type="OrthoDB" id="308383at2759"/>
<evidence type="ECO:0000256" key="2">
    <source>
        <dbReference type="ARBA" id="ARBA00022454"/>
    </source>
</evidence>
<dbReference type="GO" id="GO:0005694">
    <property type="term" value="C:chromosome"/>
    <property type="evidence" value="ECO:0007669"/>
    <property type="project" value="UniProtKB-SubCell"/>
</dbReference>
<organism evidence="12 13">
    <name type="scientific">Imshaugia aleurites</name>
    <dbReference type="NCBI Taxonomy" id="172621"/>
    <lineage>
        <taxon>Eukaryota</taxon>
        <taxon>Fungi</taxon>
        <taxon>Dikarya</taxon>
        <taxon>Ascomycota</taxon>
        <taxon>Pezizomycotina</taxon>
        <taxon>Lecanoromycetes</taxon>
        <taxon>OSLEUM clade</taxon>
        <taxon>Lecanoromycetidae</taxon>
        <taxon>Lecanorales</taxon>
        <taxon>Lecanorineae</taxon>
        <taxon>Parmeliaceae</taxon>
        <taxon>Imshaugia</taxon>
    </lineage>
</organism>
<dbReference type="InterPro" id="IPR001214">
    <property type="entry name" value="SET_dom"/>
</dbReference>
<feature type="compositionally biased region" description="Polar residues" evidence="8">
    <location>
        <begin position="108"/>
        <end position="121"/>
    </location>
</feature>
<evidence type="ECO:0000256" key="7">
    <source>
        <dbReference type="ARBA" id="ARBA00022833"/>
    </source>
</evidence>
<protein>
    <recommendedName>
        <fullName evidence="14">SET domain-containing protein</fullName>
    </recommendedName>
</protein>
<accession>A0A8H3EQR6</accession>
<sequence>MARPHLAQTLTYSRTISSAIKNREQSAVQARDQDTSSQSLPIAATQPSIPPKTLPPSEKRPLSPTTSKKRDFVEIIDLTIDHDDFDPPEPIERKKSRSSSHSTETSIEARTQQPGIVTKASSKPILKLKNSRTKEKSPHPHLSNPGLSFRKSIPAVIVPPPQPSPQKRRCIFIENLSVLKNVSVVNTIDDTSPPLDFQFVTQNVLTDGVEQASEDFMTGCKCRKDNGRNIGCEYLSCECLDDLVNSHGNKQFPYSQAKFNTACLRDAFLSGRNHIYECNSRCNCESNCKNRVVQHGRKVGLEIFKTTNRGWGLRCTQNLKRGQFIDTYRGEIITHEEANRRGETRTMDQEIYLMGLDKWSEEDGGSKYVCDGMYLGGPTRFINHSCEFNCAIYTVSYNHADINVYDLAFFALEMIPAGTELTFNYVDDDNIDVITEEKADEMQRENGYRPTKCLCGSSRCRGYFFT</sequence>
<feature type="domain" description="Pre-SET" evidence="10">
    <location>
        <begin position="218"/>
        <end position="296"/>
    </location>
</feature>
<evidence type="ECO:0000259" key="9">
    <source>
        <dbReference type="PROSITE" id="PS50280"/>
    </source>
</evidence>
<keyword evidence="6" id="KW-0479">Metal-binding</keyword>
<evidence type="ECO:0000313" key="13">
    <source>
        <dbReference type="Proteomes" id="UP000664534"/>
    </source>
</evidence>
<dbReference type="InterPro" id="IPR007728">
    <property type="entry name" value="Pre-SET_dom"/>
</dbReference>
<gene>
    <name evidence="12" type="ORF">IMSHALPRED_008502</name>
</gene>
<feature type="domain" description="SET" evidence="9">
    <location>
        <begin position="299"/>
        <end position="426"/>
    </location>
</feature>
<feature type="domain" description="Post-SET" evidence="11">
    <location>
        <begin position="449"/>
        <end position="465"/>
    </location>
</feature>